<dbReference type="Proteomes" id="UP001612915">
    <property type="component" value="Unassembled WGS sequence"/>
</dbReference>
<dbReference type="Gene3D" id="3.90.660.10">
    <property type="match status" value="1"/>
</dbReference>
<protein>
    <submittedName>
        <fullName evidence="2">NAD(P)/FAD-dependent oxidoreductase</fullName>
    </submittedName>
</protein>
<dbReference type="Pfam" id="PF13450">
    <property type="entry name" value="NAD_binding_8"/>
    <property type="match status" value="1"/>
</dbReference>
<evidence type="ECO:0000313" key="2">
    <source>
        <dbReference type="EMBL" id="MFI7585780.1"/>
    </source>
</evidence>
<dbReference type="SUPFAM" id="SSF51905">
    <property type="entry name" value="FAD/NAD(P)-binding domain"/>
    <property type="match status" value="1"/>
</dbReference>
<name>A0ABW8AHF0_9ACTN</name>
<feature type="domain" description="Amine oxidase" evidence="1">
    <location>
        <begin position="117"/>
        <end position="328"/>
    </location>
</feature>
<accession>A0ABW8AHF0</accession>
<reference evidence="2 3" key="1">
    <citation type="submission" date="2024-10" db="EMBL/GenBank/DDBJ databases">
        <title>The Natural Products Discovery Center: Release of the First 8490 Sequenced Strains for Exploring Actinobacteria Biosynthetic Diversity.</title>
        <authorList>
            <person name="Kalkreuter E."/>
            <person name="Kautsar S.A."/>
            <person name="Yang D."/>
            <person name="Bader C.D."/>
            <person name="Teijaro C.N."/>
            <person name="Fluegel L."/>
            <person name="Davis C.M."/>
            <person name="Simpson J.R."/>
            <person name="Lauterbach L."/>
            <person name="Steele A.D."/>
            <person name="Gui C."/>
            <person name="Meng S."/>
            <person name="Li G."/>
            <person name="Viehrig K."/>
            <person name="Ye F."/>
            <person name="Su P."/>
            <person name="Kiefer A.F."/>
            <person name="Nichols A."/>
            <person name="Cepeda A.J."/>
            <person name="Yan W."/>
            <person name="Fan B."/>
            <person name="Jiang Y."/>
            <person name="Adhikari A."/>
            <person name="Zheng C.-J."/>
            <person name="Schuster L."/>
            <person name="Cowan T.M."/>
            <person name="Smanski M.J."/>
            <person name="Chevrette M.G."/>
            <person name="De Carvalho L.P.S."/>
            <person name="Shen B."/>
        </authorList>
    </citation>
    <scope>NUCLEOTIDE SEQUENCE [LARGE SCALE GENOMIC DNA]</scope>
    <source>
        <strain evidence="2 3">NPDC049639</strain>
    </source>
</reference>
<sequence length="341" mass="35976">MVGTAAGKAVIVVGGGISGVACARRLHDAGHRVVVLERSHRLGGRMAVRTEHLTSGSHPVDVGAPYFTVRENDFGEVVESWRRRGLARPWTDTFILCSPDGRIGSTTSPDRWSSPYGQRILVDDLARGLDVRLRVEVGAVTLGTDGVPHVGDAPPDLGDAAAVVLAMPDPQAARLLPAELATELGVAEQGWTPVLAAWGAWRERWWPAFDGAFVDGSPSLAWVSDDGRSRGDSAPVLVVHSTADFAAAHLDDVEAAGRQMLAALPGVLGAGPMPEPEWTRVHRWSLASARHPHAKPFALAATGAGLAVGVCGDAWGPRSRVEQAWMSGNSLGAALVEHLAR</sequence>
<comment type="caution">
    <text evidence="2">The sequence shown here is derived from an EMBL/GenBank/DDBJ whole genome shotgun (WGS) entry which is preliminary data.</text>
</comment>
<organism evidence="2 3">
    <name type="scientific">Spongisporangium articulatum</name>
    <dbReference type="NCBI Taxonomy" id="3362603"/>
    <lineage>
        <taxon>Bacteria</taxon>
        <taxon>Bacillati</taxon>
        <taxon>Actinomycetota</taxon>
        <taxon>Actinomycetes</taxon>
        <taxon>Kineosporiales</taxon>
        <taxon>Kineosporiaceae</taxon>
        <taxon>Spongisporangium</taxon>
    </lineage>
</organism>
<evidence type="ECO:0000313" key="3">
    <source>
        <dbReference type="Proteomes" id="UP001612915"/>
    </source>
</evidence>
<dbReference type="InterPro" id="IPR036188">
    <property type="entry name" value="FAD/NAD-bd_sf"/>
</dbReference>
<keyword evidence="3" id="KW-1185">Reference proteome</keyword>
<dbReference type="PANTHER" id="PTHR16128:SF5">
    <property type="entry name" value="FAD_NAD(P)-BINDING OXIDOREDUCTASE FAMILY PROTEIN"/>
    <property type="match status" value="1"/>
</dbReference>
<dbReference type="RefSeq" id="WP_398274251.1">
    <property type="nucleotide sequence ID" value="NZ_JBITLV010000001.1"/>
</dbReference>
<proteinExistence type="predicted"/>
<dbReference type="InterPro" id="IPR002937">
    <property type="entry name" value="Amino_oxidase"/>
</dbReference>
<gene>
    <name evidence="2" type="ORF">ACIB24_01750</name>
</gene>
<dbReference type="PANTHER" id="PTHR16128">
    <property type="entry name" value="FAD/NAD(P)-BINDING OXIDOREDUCTASE FAMILY PROTEIN"/>
    <property type="match status" value="1"/>
</dbReference>
<dbReference type="EMBL" id="JBITLV010000001">
    <property type="protein sequence ID" value="MFI7585780.1"/>
    <property type="molecule type" value="Genomic_DNA"/>
</dbReference>
<dbReference type="Pfam" id="PF01593">
    <property type="entry name" value="Amino_oxidase"/>
    <property type="match status" value="1"/>
</dbReference>
<dbReference type="Gene3D" id="3.50.50.60">
    <property type="entry name" value="FAD/NAD(P)-binding domain"/>
    <property type="match status" value="1"/>
</dbReference>
<evidence type="ECO:0000259" key="1">
    <source>
        <dbReference type="Pfam" id="PF01593"/>
    </source>
</evidence>